<evidence type="ECO:0000256" key="4">
    <source>
        <dbReference type="ARBA" id="ARBA00022475"/>
    </source>
</evidence>
<evidence type="ECO:0000256" key="7">
    <source>
        <dbReference type="ARBA" id="ARBA00022737"/>
    </source>
</evidence>
<protein>
    <recommendedName>
        <fullName evidence="10">Bidirectional sugar transporter SWEET</fullName>
    </recommendedName>
</protein>
<keyword evidence="12" id="KW-1185">Reference proteome</keyword>
<comment type="function">
    <text evidence="10">Mediates both low-affinity uptake and efflux of sugar across the membrane.</text>
</comment>
<reference evidence="11" key="1">
    <citation type="submission" date="2022-07" db="EMBL/GenBank/DDBJ databases">
        <authorList>
            <person name="Macas J."/>
            <person name="Novak P."/>
            <person name="Neumann P."/>
        </authorList>
    </citation>
    <scope>NUCLEOTIDE SEQUENCE</scope>
</reference>
<feature type="transmembrane region" description="Helical" evidence="10">
    <location>
        <begin position="44"/>
        <end position="68"/>
    </location>
</feature>
<proteinExistence type="inferred from homology"/>
<comment type="subcellular location">
    <subcellularLocation>
        <location evidence="1">Cell membrane</location>
        <topology evidence="1">Multi-pass membrane protein</topology>
    </subcellularLocation>
</comment>
<feature type="transmembrane region" description="Helical" evidence="10">
    <location>
        <begin position="226"/>
        <end position="247"/>
    </location>
</feature>
<keyword evidence="9 10" id="KW-0472">Membrane</keyword>
<evidence type="ECO:0000256" key="3">
    <source>
        <dbReference type="ARBA" id="ARBA00022448"/>
    </source>
</evidence>
<dbReference type="InterPro" id="IPR047664">
    <property type="entry name" value="SWEET"/>
</dbReference>
<feature type="transmembrane region" description="Helical" evidence="10">
    <location>
        <begin position="138"/>
        <end position="158"/>
    </location>
</feature>
<keyword evidence="4" id="KW-1003">Cell membrane</keyword>
<dbReference type="GO" id="GO:0005886">
    <property type="term" value="C:plasma membrane"/>
    <property type="evidence" value="ECO:0007669"/>
    <property type="project" value="UniProtKB-SubCell"/>
</dbReference>
<feature type="transmembrane region" description="Helical" evidence="10">
    <location>
        <begin position="164"/>
        <end position="186"/>
    </location>
</feature>
<dbReference type="Proteomes" id="UP001152523">
    <property type="component" value="Unassembled WGS sequence"/>
</dbReference>
<evidence type="ECO:0000256" key="2">
    <source>
        <dbReference type="ARBA" id="ARBA00007809"/>
    </source>
</evidence>
<dbReference type="EMBL" id="CAMAPF010000996">
    <property type="protein sequence ID" value="CAH9136732.1"/>
    <property type="molecule type" value="Genomic_DNA"/>
</dbReference>
<dbReference type="GO" id="GO:0051119">
    <property type="term" value="F:sugar transmembrane transporter activity"/>
    <property type="evidence" value="ECO:0007669"/>
    <property type="project" value="InterPro"/>
</dbReference>
<evidence type="ECO:0000313" key="12">
    <source>
        <dbReference type="Proteomes" id="UP001152523"/>
    </source>
</evidence>
<dbReference type="PANTHER" id="PTHR10791:SF22">
    <property type="entry name" value="BIDIRECTIONAL SUGAR TRANSPORTER SWEET11"/>
    <property type="match status" value="1"/>
</dbReference>
<keyword evidence="3 10" id="KW-0813">Transport</keyword>
<dbReference type="InterPro" id="IPR004316">
    <property type="entry name" value="SWEET_rpt"/>
</dbReference>
<feature type="transmembrane region" description="Helical" evidence="10">
    <location>
        <begin position="104"/>
        <end position="126"/>
    </location>
</feature>
<feature type="transmembrane region" description="Helical" evidence="10">
    <location>
        <begin position="80"/>
        <end position="98"/>
    </location>
</feature>
<evidence type="ECO:0000256" key="5">
    <source>
        <dbReference type="ARBA" id="ARBA00022597"/>
    </source>
</evidence>
<evidence type="ECO:0000256" key="6">
    <source>
        <dbReference type="ARBA" id="ARBA00022692"/>
    </source>
</evidence>
<organism evidence="11 12">
    <name type="scientific">Cuscuta epithymum</name>
    <dbReference type="NCBI Taxonomy" id="186058"/>
    <lineage>
        <taxon>Eukaryota</taxon>
        <taxon>Viridiplantae</taxon>
        <taxon>Streptophyta</taxon>
        <taxon>Embryophyta</taxon>
        <taxon>Tracheophyta</taxon>
        <taxon>Spermatophyta</taxon>
        <taxon>Magnoliopsida</taxon>
        <taxon>eudicotyledons</taxon>
        <taxon>Gunneridae</taxon>
        <taxon>Pentapetalae</taxon>
        <taxon>asterids</taxon>
        <taxon>lamiids</taxon>
        <taxon>Solanales</taxon>
        <taxon>Convolvulaceae</taxon>
        <taxon>Cuscuteae</taxon>
        <taxon>Cuscuta</taxon>
        <taxon>Cuscuta subgen. Cuscuta</taxon>
    </lineage>
</organism>
<sequence length="324" mass="36008">MLGKITQFIRSIGLLNYTYIHTYFSSLSTQLIIIFIIAMNHLAFAFGLLGNIVSFMVFLAPVPTFYRIYKKKTAEGYQSVPYVVGLFSAMLWIYYAFLMPDTTLLITINSVGCFGQTLYISFYLFYAPKKARLDTVKLVSLLNVCAFGLIVLVTQFLVKEPLTRAHIVGWICLIFSLCVFVAPLGVVRQVIRTKSVEYMPFLLSFFLTLSAVMWFFFGLLRKDYNIAIPNVLGFSFGVIQMVLYMVYKNAGKKQTAAAAEQKQVPEMSGGEQLMVAFGAGKQLPAELREQIIDIVKLGTLMALSEKAPAAPPLPAAAAALHASS</sequence>
<keyword evidence="7" id="KW-0677">Repeat</keyword>
<keyword evidence="5 10" id="KW-0762">Sugar transport</keyword>
<keyword evidence="8 10" id="KW-1133">Transmembrane helix</keyword>
<dbReference type="Pfam" id="PF03083">
    <property type="entry name" value="MtN3_slv"/>
    <property type="match status" value="2"/>
</dbReference>
<dbReference type="FunFam" id="1.20.1280.290:FF:000003">
    <property type="entry name" value="Bidirectional sugar transporter SWEET"/>
    <property type="match status" value="1"/>
</dbReference>
<comment type="caution">
    <text evidence="10">Lacks conserved residue(s) required for the propagation of feature annotation.</text>
</comment>
<evidence type="ECO:0000256" key="10">
    <source>
        <dbReference type="RuleBase" id="RU910715"/>
    </source>
</evidence>
<dbReference type="FunFam" id="1.20.1280.290:FF:000001">
    <property type="entry name" value="Bidirectional sugar transporter SWEET"/>
    <property type="match status" value="1"/>
</dbReference>
<accession>A0AAV0FMS1</accession>
<evidence type="ECO:0000313" key="11">
    <source>
        <dbReference type="EMBL" id="CAH9136732.1"/>
    </source>
</evidence>
<keyword evidence="6 10" id="KW-0812">Transmembrane</keyword>
<dbReference type="PANTHER" id="PTHR10791">
    <property type="entry name" value="RAG1-ACTIVATING PROTEIN 1"/>
    <property type="match status" value="1"/>
</dbReference>
<feature type="transmembrane region" description="Helical" evidence="10">
    <location>
        <begin position="198"/>
        <end position="220"/>
    </location>
</feature>
<feature type="transmembrane region" description="Helical" evidence="10">
    <location>
        <begin position="20"/>
        <end position="38"/>
    </location>
</feature>
<dbReference type="AlphaFoldDB" id="A0AAV0FMS1"/>
<dbReference type="Gene3D" id="1.20.1280.290">
    <property type="match status" value="2"/>
</dbReference>
<gene>
    <name evidence="11" type="ORF">CEPIT_LOCUS35492</name>
</gene>
<evidence type="ECO:0000256" key="8">
    <source>
        <dbReference type="ARBA" id="ARBA00022989"/>
    </source>
</evidence>
<evidence type="ECO:0000256" key="1">
    <source>
        <dbReference type="ARBA" id="ARBA00004651"/>
    </source>
</evidence>
<evidence type="ECO:0000256" key="9">
    <source>
        <dbReference type="ARBA" id="ARBA00023136"/>
    </source>
</evidence>
<comment type="caution">
    <text evidence="11">The sequence shown here is derived from an EMBL/GenBank/DDBJ whole genome shotgun (WGS) entry which is preliminary data.</text>
</comment>
<comment type="similarity">
    <text evidence="2 10">Belongs to the SWEET sugar transporter family.</text>
</comment>
<name>A0AAV0FMS1_9ASTE</name>